<keyword evidence="2" id="KW-1185">Reference proteome</keyword>
<name>K9WBA6_9CYAN</name>
<dbReference type="PATRIC" id="fig|1173027.3.peg.1826"/>
<reference evidence="1 2" key="1">
    <citation type="submission" date="2012-06" db="EMBL/GenBank/DDBJ databases">
        <title>Finished chromosome of genome of Microcoleus sp. PCC 7113.</title>
        <authorList>
            <consortium name="US DOE Joint Genome Institute"/>
            <person name="Gugger M."/>
            <person name="Coursin T."/>
            <person name="Rippka R."/>
            <person name="Tandeau De Marsac N."/>
            <person name="Huntemann M."/>
            <person name="Wei C.-L."/>
            <person name="Han J."/>
            <person name="Detter J.C."/>
            <person name="Han C."/>
            <person name="Tapia R."/>
            <person name="Chen A."/>
            <person name="Kyrpides N."/>
            <person name="Mavromatis K."/>
            <person name="Markowitz V."/>
            <person name="Szeto E."/>
            <person name="Ivanova N."/>
            <person name="Pagani I."/>
            <person name="Pati A."/>
            <person name="Goodwin L."/>
            <person name="Nordberg H.P."/>
            <person name="Cantor M.N."/>
            <person name="Hua S.X."/>
            <person name="Woyke T."/>
            <person name="Kerfeld C.A."/>
        </authorList>
    </citation>
    <scope>NUCLEOTIDE SEQUENCE [LARGE SCALE GENOMIC DNA]</scope>
    <source>
        <strain evidence="1 2">PCC 7113</strain>
    </source>
</reference>
<proteinExistence type="predicted"/>
<dbReference type="KEGG" id="mic:Mic7113_1649"/>
<dbReference type="HOGENOM" id="CLU_084165_1_0_3"/>
<dbReference type="EMBL" id="CP003630">
    <property type="protein sequence ID" value="AFZ17518.1"/>
    <property type="molecule type" value="Genomic_DNA"/>
</dbReference>
<evidence type="ECO:0000313" key="1">
    <source>
        <dbReference type="EMBL" id="AFZ17518.1"/>
    </source>
</evidence>
<gene>
    <name evidence="1" type="ORF">Mic7113_1649</name>
</gene>
<accession>K9WBA6</accession>
<evidence type="ECO:0000313" key="2">
    <source>
        <dbReference type="Proteomes" id="UP000010471"/>
    </source>
</evidence>
<sequence length="226" mass="25001">MSVWQNGYGSVVSAADSENMSYSDFKTIDQAVSTLDLTVEDIPHFFSQVTPIEPSQRLKEMLDETLDLAASISTEKARSELIITPILLEVRRIFQNKIGYFSGNTFNVDESKGLTGACDFILSASSNQSLVTAPVLTLVEAKDNDIRIGLGQCVAQMVAAQIFNARKGLEQQVVYGAVSTGTNWKFIRLEDRVVKIDLTEYFITQLNQILGILAEPFRIYFEGAIA</sequence>
<dbReference type="Proteomes" id="UP000010471">
    <property type="component" value="Chromosome"/>
</dbReference>
<protein>
    <submittedName>
        <fullName evidence="1">Uncharacterized protein</fullName>
    </submittedName>
</protein>
<dbReference type="AlphaFoldDB" id="K9WBA6"/>
<dbReference type="STRING" id="1173027.Mic7113_1649"/>
<organism evidence="1 2">
    <name type="scientific">Allocoleopsis franciscana PCC 7113</name>
    <dbReference type="NCBI Taxonomy" id="1173027"/>
    <lineage>
        <taxon>Bacteria</taxon>
        <taxon>Bacillati</taxon>
        <taxon>Cyanobacteriota</taxon>
        <taxon>Cyanophyceae</taxon>
        <taxon>Coleofasciculales</taxon>
        <taxon>Coleofasciculaceae</taxon>
        <taxon>Allocoleopsis</taxon>
        <taxon>Allocoleopsis franciscana</taxon>
    </lineage>
</organism>
<dbReference type="eggNOG" id="ENOG502ZAUN">
    <property type="taxonomic scope" value="Bacteria"/>
</dbReference>